<dbReference type="Pfam" id="PF05099">
    <property type="entry name" value="TerB"/>
    <property type="match status" value="1"/>
</dbReference>
<dbReference type="RefSeq" id="WP_155042462.1">
    <property type="nucleotide sequence ID" value="NZ_JBHGCD010000043.1"/>
</dbReference>
<dbReference type="InterPro" id="IPR007791">
    <property type="entry name" value="DjlA_N"/>
</dbReference>
<feature type="domain" description="Co-chaperone DjlA N-terminal" evidence="1">
    <location>
        <begin position="26"/>
        <end position="142"/>
    </location>
</feature>
<dbReference type="AlphaFoldDB" id="A0A844HRP1"/>
<dbReference type="InterPro" id="IPR029024">
    <property type="entry name" value="TerB-like"/>
</dbReference>
<dbReference type="SUPFAM" id="SSF158682">
    <property type="entry name" value="TerB-like"/>
    <property type="match status" value="1"/>
</dbReference>
<evidence type="ECO:0000259" key="1">
    <source>
        <dbReference type="Pfam" id="PF05099"/>
    </source>
</evidence>
<accession>A0A844HRP1</accession>
<dbReference type="OrthoDB" id="5402150at2"/>
<evidence type="ECO:0000313" key="3">
    <source>
        <dbReference type="Proteomes" id="UP000449846"/>
    </source>
</evidence>
<dbReference type="EMBL" id="WMIG01000040">
    <property type="protein sequence ID" value="MTH62520.1"/>
    <property type="molecule type" value="Genomic_DNA"/>
</dbReference>
<proteinExistence type="predicted"/>
<protein>
    <submittedName>
        <fullName evidence="2">TerB family tellurite resistance protein</fullName>
    </submittedName>
</protein>
<dbReference type="Proteomes" id="UP000449846">
    <property type="component" value="Unassembled WGS sequence"/>
</dbReference>
<reference evidence="2 3" key="1">
    <citation type="submission" date="2019-11" db="EMBL/GenBank/DDBJ databases">
        <authorList>
            <person name="Dong K."/>
        </authorList>
    </citation>
    <scope>NUCLEOTIDE SEQUENCE [LARGE SCALE GENOMIC DNA]</scope>
    <source>
        <strain evidence="2 3">NBRC 112902</strain>
    </source>
</reference>
<name>A0A844HRP1_9RHOB</name>
<sequence length="153" mass="16903">MFRNLLSRLFLDNADPASLPSEDAEVAIAALLVRIARADDRYSTVEKQRIETVLARRRGLGHAEAAELRAAAEMIEAEAPDTVRFTRSIKERVAFDDRHSVIAALWEVAYADGNRGAEEESMIRLVSGLLGVNDRDSALVRQRVLDDLGISGQ</sequence>
<dbReference type="Gene3D" id="1.10.3680.10">
    <property type="entry name" value="TerB-like"/>
    <property type="match status" value="1"/>
</dbReference>
<organism evidence="2 3">
    <name type="scientific">Paracoccus litorisediminis</name>
    <dbReference type="NCBI Taxonomy" id="2006130"/>
    <lineage>
        <taxon>Bacteria</taxon>
        <taxon>Pseudomonadati</taxon>
        <taxon>Pseudomonadota</taxon>
        <taxon>Alphaproteobacteria</taxon>
        <taxon>Rhodobacterales</taxon>
        <taxon>Paracoccaceae</taxon>
        <taxon>Paracoccus</taxon>
    </lineage>
</organism>
<dbReference type="CDD" id="cd07313">
    <property type="entry name" value="terB_like_2"/>
    <property type="match status" value="1"/>
</dbReference>
<gene>
    <name evidence="2" type="ORF">GL300_25420</name>
</gene>
<evidence type="ECO:0000313" key="2">
    <source>
        <dbReference type="EMBL" id="MTH62520.1"/>
    </source>
</evidence>
<comment type="caution">
    <text evidence="2">The sequence shown here is derived from an EMBL/GenBank/DDBJ whole genome shotgun (WGS) entry which is preliminary data.</text>
</comment>
<keyword evidence="3" id="KW-1185">Reference proteome</keyword>